<proteinExistence type="predicted"/>
<dbReference type="OrthoDB" id="2677436at2"/>
<gene>
    <name evidence="2" type="ORF">CGZ75_00860</name>
</gene>
<protein>
    <submittedName>
        <fullName evidence="2">Uncharacterized protein</fullName>
    </submittedName>
</protein>
<reference evidence="2 3" key="1">
    <citation type="submission" date="2017-07" db="EMBL/GenBank/DDBJ databases">
        <title>Paenibacillus herberti R33 genome sequencing and assembly.</title>
        <authorList>
            <person name="Su W."/>
        </authorList>
    </citation>
    <scope>NUCLEOTIDE SEQUENCE [LARGE SCALE GENOMIC DNA]</scope>
    <source>
        <strain evidence="2 3">R33</strain>
    </source>
</reference>
<evidence type="ECO:0000313" key="2">
    <source>
        <dbReference type="EMBL" id="OXM15329.1"/>
    </source>
</evidence>
<accession>A0A229P0D2</accession>
<dbReference type="Proteomes" id="UP000215145">
    <property type="component" value="Unassembled WGS sequence"/>
</dbReference>
<comment type="caution">
    <text evidence="2">The sequence shown here is derived from an EMBL/GenBank/DDBJ whole genome shotgun (WGS) entry which is preliminary data.</text>
</comment>
<name>A0A229P0D2_9BACL</name>
<evidence type="ECO:0000256" key="1">
    <source>
        <dbReference type="SAM" id="MobiDB-lite"/>
    </source>
</evidence>
<sequence>MDHYQEQLTRLLEAEQYSEAKRVLQFLLQCRGEDQRHYEEWGNLLSWLEMAFPDSDGQGAGAPDDPSEEDLRQTALNPSEQDESYVQQVLYIMKNHPMLDQQLLALERAAHLRSPEVDVTIREWLGQEPLHPVVQFKALQCLRRRGDSGTLRLDRLGESTELEIEWTPLDLDDYPEPVRRILGRVESVTETMDPTLPHFARELWKECLQYLYGSSAYTRMLSEEEAVVDSYAAALHQTLLLAVYGTADEDEIRHTYGITDELRFRYEQASRSMRQITDLQEGYGEN</sequence>
<dbReference type="AlphaFoldDB" id="A0A229P0D2"/>
<evidence type="ECO:0000313" key="3">
    <source>
        <dbReference type="Proteomes" id="UP000215145"/>
    </source>
</evidence>
<organism evidence="2 3">
    <name type="scientific">Paenibacillus herberti</name>
    <dbReference type="NCBI Taxonomy" id="1619309"/>
    <lineage>
        <taxon>Bacteria</taxon>
        <taxon>Bacillati</taxon>
        <taxon>Bacillota</taxon>
        <taxon>Bacilli</taxon>
        <taxon>Bacillales</taxon>
        <taxon>Paenibacillaceae</taxon>
        <taxon>Paenibacillus</taxon>
    </lineage>
</organism>
<keyword evidence="3" id="KW-1185">Reference proteome</keyword>
<feature type="region of interest" description="Disordered" evidence="1">
    <location>
        <begin position="55"/>
        <end position="82"/>
    </location>
</feature>
<dbReference type="EMBL" id="NMUQ01000001">
    <property type="protein sequence ID" value="OXM15329.1"/>
    <property type="molecule type" value="Genomic_DNA"/>
</dbReference>